<evidence type="ECO:0000256" key="1">
    <source>
        <dbReference type="ARBA" id="ARBA00023002"/>
    </source>
</evidence>
<comment type="caution">
    <text evidence="5">The sequence shown here is derived from an EMBL/GenBank/DDBJ whole genome shotgun (WGS) entry which is preliminary data.</text>
</comment>
<dbReference type="InterPro" id="IPR036220">
    <property type="entry name" value="UDP-Glc/GDP-Man_DH_C_sf"/>
</dbReference>
<proteinExistence type="inferred from homology"/>
<evidence type="ECO:0000256" key="3">
    <source>
        <dbReference type="PIRNR" id="PIRNR000124"/>
    </source>
</evidence>
<evidence type="ECO:0000313" key="5">
    <source>
        <dbReference type="EMBL" id="MVF52069.1"/>
    </source>
</evidence>
<feature type="domain" description="UDP-glucose/GDP-mannose dehydrogenase C-terminal" evidence="4">
    <location>
        <begin position="330"/>
        <end position="421"/>
    </location>
</feature>
<dbReference type="SUPFAM" id="SSF51735">
    <property type="entry name" value="NAD(P)-binding Rossmann-fold domains"/>
    <property type="match status" value="1"/>
</dbReference>
<organism evidence="5 6">
    <name type="scientific">Pseudomonas monteilii</name>
    <dbReference type="NCBI Taxonomy" id="76759"/>
    <lineage>
        <taxon>Bacteria</taxon>
        <taxon>Pseudomonadati</taxon>
        <taxon>Pseudomonadota</taxon>
        <taxon>Gammaproteobacteria</taxon>
        <taxon>Pseudomonadales</taxon>
        <taxon>Pseudomonadaceae</taxon>
        <taxon>Pseudomonas</taxon>
    </lineage>
</organism>
<evidence type="ECO:0000259" key="4">
    <source>
        <dbReference type="SMART" id="SM00984"/>
    </source>
</evidence>
<dbReference type="InterPro" id="IPR014026">
    <property type="entry name" value="UDP-Glc/GDP-Man_DH_dimer"/>
</dbReference>
<dbReference type="PANTHER" id="PTHR43491">
    <property type="entry name" value="UDP-N-ACETYL-D-MANNOSAMINE DEHYDROGENASE"/>
    <property type="match status" value="1"/>
</dbReference>
<dbReference type="RefSeq" id="WP_156867930.1">
    <property type="nucleotide sequence ID" value="NZ_JAEHTA010000010.1"/>
</dbReference>
<dbReference type="Pfam" id="PF03721">
    <property type="entry name" value="UDPG_MGDP_dh_N"/>
    <property type="match status" value="1"/>
</dbReference>
<keyword evidence="1 5" id="KW-0560">Oxidoreductase</keyword>
<dbReference type="SUPFAM" id="SSF52413">
    <property type="entry name" value="UDP-glucose/GDP-mannose dehydrogenase C-terminal domain"/>
    <property type="match status" value="1"/>
</dbReference>
<dbReference type="PIRSF" id="PIRSF000124">
    <property type="entry name" value="UDPglc_GDPman_dh"/>
    <property type="match status" value="1"/>
</dbReference>
<evidence type="ECO:0000313" key="6">
    <source>
        <dbReference type="Proteomes" id="UP000440965"/>
    </source>
</evidence>
<evidence type="ECO:0000256" key="2">
    <source>
        <dbReference type="ARBA" id="ARBA00023027"/>
    </source>
</evidence>
<dbReference type="PANTHER" id="PTHR43491:SF1">
    <property type="entry name" value="UDP-N-ACETYL-D-MANNOSAMINE DEHYDROGENASE"/>
    <property type="match status" value="1"/>
</dbReference>
<dbReference type="Pfam" id="PF03720">
    <property type="entry name" value="UDPG_MGDP_dh_C"/>
    <property type="match status" value="1"/>
</dbReference>
<dbReference type="EC" id="1.1.1.336" evidence="5"/>
<accession>A0A7X3JTL0</accession>
<dbReference type="AlphaFoldDB" id="A0A7X3JTL0"/>
<name>A0A7X3JTL0_9PSED</name>
<dbReference type="Gene3D" id="3.40.50.720">
    <property type="entry name" value="NAD(P)-binding Rossmann-like Domain"/>
    <property type="match status" value="2"/>
</dbReference>
<protein>
    <submittedName>
        <fullName evidence="5">UDP-N-acetyl-D-mannosamine dehydrogenase</fullName>
        <ecNumber evidence="5">1.1.1.336</ecNumber>
    </submittedName>
</protein>
<dbReference type="NCBIfam" id="NF008286">
    <property type="entry name" value="PRK11064.1"/>
    <property type="match status" value="1"/>
</dbReference>
<dbReference type="GO" id="GO:0016628">
    <property type="term" value="F:oxidoreductase activity, acting on the CH-CH group of donors, NAD or NADP as acceptor"/>
    <property type="evidence" value="ECO:0007669"/>
    <property type="project" value="InterPro"/>
</dbReference>
<dbReference type="InterPro" id="IPR001732">
    <property type="entry name" value="UDP-Glc/GDP-Man_DH_N"/>
</dbReference>
<dbReference type="NCBIfam" id="TIGR03026">
    <property type="entry name" value="NDP-sugDHase"/>
    <property type="match status" value="1"/>
</dbReference>
<dbReference type="SUPFAM" id="SSF48179">
    <property type="entry name" value="6-phosphogluconate dehydrogenase C-terminal domain-like"/>
    <property type="match status" value="1"/>
</dbReference>
<dbReference type="GO" id="GO:0051287">
    <property type="term" value="F:NAD binding"/>
    <property type="evidence" value="ECO:0007669"/>
    <property type="project" value="InterPro"/>
</dbReference>
<dbReference type="InterPro" id="IPR014027">
    <property type="entry name" value="UDP-Glc/GDP-Man_DH_C"/>
</dbReference>
<sequence>MPSATPPFKTISMIGLGYIGLPTATLFASRKIKVIGVDVSEYAVSTINSGKIHIVEPELDMLVHAAVSEGYLRATLKPEPADAFLIAVPTPFKEGHRPDLSYIESAAKAIAPVLTKGNLVILESTSPVGATEQMAAWLAEARPDLSFPQAAGEDADVQIAHCPERVLPGKVVHELVSNDRVIGGMTQKASQMAVALYKTFVEGECIVTNARTAEMCKLTENSYRDVNIAFANELSIICGKLGIDVWELISLANRHPRVDILQPGAGVGGHCIAVDPWFIVDSVPDESRLIRTAREVNDYKPEWILTQIKSAVTDALLRNPGLTTSDVNIACLGLAFKPNIDDLRESPAAGIASACAELGCHVLAVEPNIEELPAKLSEKGIALTSLPEAMEQAHVVCVLVKHRPFIDSVQLIESHVAVVDAVGLIG</sequence>
<dbReference type="EMBL" id="WEIK01000025">
    <property type="protein sequence ID" value="MVF52069.1"/>
    <property type="molecule type" value="Genomic_DNA"/>
</dbReference>
<dbReference type="Pfam" id="PF00984">
    <property type="entry name" value="UDPG_MGDP_dh"/>
    <property type="match status" value="1"/>
</dbReference>
<dbReference type="InterPro" id="IPR008927">
    <property type="entry name" value="6-PGluconate_DH-like_C_sf"/>
</dbReference>
<dbReference type="PIRSF" id="PIRSF500136">
    <property type="entry name" value="UDP_ManNAc_DH"/>
    <property type="match status" value="1"/>
</dbReference>
<dbReference type="InterPro" id="IPR036291">
    <property type="entry name" value="NAD(P)-bd_dom_sf"/>
</dbReference>
<dbReference type="SMART" id="SM00984">
    <property type="entry name" value="UDPG_MGDP_dh_C"/>
    <property type="match status" value="1"/>
</dbReference>
<keyword evidence="2" id="KW-0520">NAD</keyword>
<dbReference type="Proteomes" id="UP000440965">
    <property type="component" value="Unassembled WGS sequence"/>
</dbReference>
<dbReference type="GO" id="GO:0089714">
    <property type="term" value="F:UDP-N-acetyl-D-mannosamine dehydrogenase activity"/>
    <property type="evidence" value="ECO:0007669"/>
    <property type="project" value="UniProtKB-EC"/>
</dbReference>
<dbReference type="InterPro" id="IPR028359">
    <property type="entry name" value="UDP_ManNAc/GlcNAc_DH"/>
</dbReference>
<gene>
    <name evidence="5" type="primary">wecC</name>
    <name evidence="5" type="ORF">F9Z43_22760</name>
</gene>
<dbReference type="FunFam" id="3.40.50.720:FF:000139">
    <property type="entry name" value="UDP-N-acetyl-D-mannosamine dehydrogenase"/>
    <property type="match status" value="1"/>
</dbReference>
<dbReference type="GO" id="GO:0000271">
    <property type="term" value="P:polysaccharide biosynthetic process"/>
    <property type="evidence" value="ECO:0007669"/>
    <property type="project" value="InterPro"/>
</dbReference>
<dbReference type="InterPro" id="IPR017476">
    <property type="entry name" value="UDP-Glc/GDP-Man"/>
</dbReference>
<reference evidence="5 6" key="1">
    <citation type="submission" date="2019-10" db="EMBL/GenBank/DDBJ databases">
        <title>XDR Pseudomonas monteilii producing IMP-16 from LCR.</title>
        <authorList>
            <person name="Ballaben A."/>
            <person name="Doi Y."/>
        </authorList>
    </citation>
    <scope>NUCLEOTIDE SEQUENCE [LARGE SCALE GENOMIC DNA]</scope>
    <source>
        <strain evidence="5 6">597/14</strain>
    </source>
</reference>
<comment type="similarity">
    <text evidence="3">Belongs to the UDP-glucose/GDP-mannose dehydrogenase family.</text>
</comment>